<proteinExistence type="predicted"/>
<dbReference type="EMBL" id="GG738900">
    <property type="protein sequence ID" value="EFC39429.1"/>
    <property type="molecule type" value="Genomic_DNA"/>
</dbReference>
<dbReference type="InParanoid" id="D2VV40"/>
<dbReference type="InterPro" id="IPR000246">
    <property type="entry name" value="Peptidase_T2"/>
</dbReference>
<protein>
    <submittedName>
        <fullName evidence="4">Asparaginase family protein</fullName>
    </submittedName>
</protein>
<dbReference type="OMA" id="MGIIMVD"/>
<dbReference type="GO" id="GO:0005737">
    <property type="term" value="C:cytoplasm"/>
    <property type="evidence" value="ECO:0007669"/>
    <property type="project" value="TreeGrafter"/>
</dbReference>
<evidence type="ECO:0000256" key="2">
    <source>
        <dbReference type="PIRSR" id="PIRSR600246-2"/>
    </source>
</evidence>
<dbReference type="VEuPathDB" id="AmoebaDB:NAEGRDRAFT_81332"/>
<feature type="binding site" evidence="2">
    <location>
        <begin position="219"/>
        <end position="222"/>
    </location>
    <ligand>
        <name>substrate</name>
    </ligand>
</feature>
<evidence type="ECO:0000313" key="5">
    <source>
        <dbReference type="Proteomes" id="UP000006671"/>
    </source>
</evidence>
<accession>D2VV40</accession>
<gene>
    <name evidence="4" type="ORF">NAEGRDRAFT_81332</name>
</gene>
<feature type="site" description="Cleavage; by autolysis" evidence="3">
    <location>
        <begin position="190"/>
        <end position="191"/>
    </location>
</feature>
<dbReference type="PANTHER" id="PTHR10188">
    <property type="entry name" value="L-ASPARAGINASE"/>
    <property type="match status" value="1"/>
</dbReference>
<dbReference type="AlphaFoldDB" id="D2VV40"/>
<dbReference type="KEGG" id="ngr:NAEGRDRAFT_81332"/>
<dbReference type="InterPro" id="IPR029055">
    <property type="entry name" value="Ntn_hydrolases_N"/>
</dbReference>
<dbReference type="SUPFAM" id="SSF56235">
    <property type="entry name" value="N-terminal nucleophile aminohydrolases (Ntn hydrolases)"/>
    <property type="match status" value="1"/>
</dbReference>
<evidence type="ECO:0000256" key="3">
    <source>
        <dbReference type="PIRSR" id="PIRSR600246-3"/>
    </source>
</evidence>
<dbReference type="Gene3D" id="3.60.20.30">
    <property type="entry name" value="(Glycosyl)asparaginase"/>
    <property type="match status" value="1"/>
</dbReference>
<evidence type="ECO:0000256" key="1">
    <source>
        <dbReference type="PIRSR" id="PIRSR600246-1"/>
    </source>
</evidence>
<dbReference type="RefSeq" id="XP_002672173.1">
    <property type="nucleotide sequence ID" value="XM_002672127.1"/>
</dbReference>
<dbReference type="Proteomes" id="UP000006671">
    <property type="component" value="Unassembled WGS sequence"/>
</dbReference>
<dbReference type="eggNOG" id="KOG1592">
    <property type="taxonomic scope" value="Eukaryota"/>
</dbReference>
<name>D2VV40_NAEGR</name>
<feature type="active site" description="Nucleophile" evidence="1">
    <location>
        <position position="191"/>
    </location>
</feature>
<dbReference type="Pfam" id="PF01112">
    <property type="entry name" value="Asparaginase_2"/>
    <property type="match status" value="1"/>
</dbReference>
<organism evidence="5">
    <name type="scientific">Naegleria gruberi</name>
    <name type="common">Amoeba</name>
    <dbReference type="NCBI Taxonomy" id="5762"/>
    <lineage>
        <taxon>Eukaryota</taxon>
        <taxon>Discoba</taxon>
        <taxon>Heterolobosea</taxon>
        <taxon>Tetramitia</taxon>
        <taxon>Eutetramitia</taxon>
        <taxon>Vahlkampfiidae</taxon>
        <taxon>Naegleria</taxon>
    </lineage>
</organism>
<dbReference type="GeneID" id="8854079"/>
<dbReference type="OrthoDB" id="2262349at2759"/>
<evidence type="ECO:0000313" key="4">
    <source>
        <dbReference type="EMBL" id="EFC39429.1"/>
    </source>
</evidence>
<dbReference type="GO" id="GO:0033345">
    <property type="term" value="P:L-asparagine catabolic process via L-aspartate"/>
    <property type="evidence" value="ECO:0007669"/>
    <property type="project" value="TreeGrafter"/>
</dbReference>
<dbReference type="FunCoup" id="D2VV40">
    <property type="interactions" value="33"/>
</dbReference>
<dbReference type="PANTHER" id="PTHR10188:SF43">
    <property type="entry name" value="ASPARAGINASE (EUROFUNG)"/>
    <property type="match status" value="1"/>
</dbReference>
<dbReference type="GO" id="GO:0016787">
    <property type="term" value="F:hydrolase activity"/>
    <property type="evidence" value="ECO:0007669"/>
    <property type="project" value="InterPro"/>
</dbReference>
<keyword evidence="5" id="KW-1185">Reference proteome</keyword>
<sequence length="360" mass="39262">MENLTSVKPLMIVHGGAWSIPKDLEQDHIDGTRSAIANVYPALLKGEIDAEEAAVRAIKILENDETFDAGKGSFLNLKGQVEMDASIMNGTSLKSGAVCGIQGVRNPICVARMVMNRTEHNLLVGENALEFAKSNLKTDEERKELLIESVEELLTKRELEFLDRIRNNEEFTSRTVFEAKDTQPPPSKRGTVGVVVLDRNGNICAATSTGGTPKKVPGRSGDTGLIGSGTFADSSVAGASSTGWGESIMTIQMTGTLIRWLEFNNVPQRKENTTATVYTHQSFQEKQEPLEQVNLATQRVIEYLQEKVNGLGGLIVLSKDGKYAVSHNTDKMSFAYVPADSVDLVNNTFEVVSLVSEKKI</sequence>
<reference evidence="4 5" key="1">
    <citation type="journal article" date="2010" name="Cell">
        <title>The genome of Naegleria gruberi illuminates early eukaryotic versatility.</title>
        <authorList>
            <person name="Fritz-Laylin L.K."/>
            <person name="Prochnik S.E."/>
            <person name="Ginger M.L."/>
            <person name="Dacks J.B."/>
            <person name="Carpenter M.L."/>
            <person name="Field M.C."/>
            <person name="Kuo A."/>
            <person name="Paredez A."/>
            <person name="Chapman J."/>
            <person name="Pham J."/>
            <person name="Shu S."/>
            <person name="Neupane R."/>
            <person name="Cipriano M."/>
            <person name="Mancuso J."/>
            <person name="Tu H."/>
            <person name="Salamov A."/>
            <person name="Lindquist E."/>
            <person name="Shapiro H."/>
            <person name="Lucas S."/>
            <person name="Grigoriev I.V."/>
            <person name="Cande W.Z."/>
            <person name="Fulton C."/>
            <person name="Rokhsar D.S."/>
            <person name="Dawson S.C."/>
        </authorList>
    </citation>
    <scope>NUCLEOTIDE SEQUENCE [LARGE SCALE GENOMIC DNA]</scope>
    <source>
        <strain evidence="4 5">NEG-M</strain>
    </source>
</reference>
<dbReference type="STRING" id="5762.D2VV40"/>
<feature type="binding site" evidence="2">
    <location>
        <begin position="242"/>
        <end position="245"/>
    </location>
    <ligand>
        <name>substrate</name>
    </ligand>
</feature>